<keyword evidence="4" id="KW-1185">Reference proteome</keyword>
<accession>A0AAV4XVW1</accession>
<name>A0AAV4XVW1_CAEEX</name>
<sequence length="135" mass="15054">MDGFWVGNVLQQKLWAFIWAIIGSRASMIPFSLQESQLKQKKKLSPAHVIIHSKGLLGRILLLGKNLLLLKLNCIKGNCRRRPGETRASSKEHPPNPHLNFKNAAAEKEPGEPSVMDGFLVGNVLQQKLRPLSGR</sequence>
<evidence type="ECO:0000256" key="1">
    <source>
        <dbReference type="SAM" id="MobiDB-lite"/>
    </source>
</evidence>
<evidence type="ECO:0000313" key="4">
    <source>
        <dbReference type="Proteomes" id="UP001054945"/>
    </source>
</evidence>
<reference evidence="3 4" key="1">
    <citation type="submission" date="2021-06" db="EMBL/GenBank/DDBJ databases">
        <title>Caerostris extrusa draft genome.</title>
        <authorList>
            <person name="Kono N."/>
            <person name="Arakawa K."/>
        </authorList>
    </citation>
    <scope>NUCLEOTIDE SEQUENCE [LARGE SCALE GENOMIC DNA]</scope>
</reference>
<keyword evidence="2" id="KW-0472">Membrane</keyword>
<organism evidence="3 4">
    <name type="scientific">Caerostris extrusa</name>
    <name type="common">Bark spider</name>
    <name type="synonym">Caerostris bankana</name>
    <dbReference type="NCBI Taxonomy" id="172846"/>
    <lineage>
        <taxon>Eukaryota</taxon>
        <taxon>Metazoa</taxon>
        <taxon>Ecdysozoa</taxon>
        <taxon>Arthropoda</taxon>
        <taxon>Chelicerata</taxon>
        <taxon>Arachnida</taxon>
        <taxon>Araneae</taxon>
        <taxon>Araneomorphae</taxon>
        <taxon>Entelegynae</taxon>
        <taxon>Araneoidea</taxon>
        <taxon>Araneidae</taxon>
        <taxon>Caerostris</taxon>
    </lineage>
</organism>
<evidence type="ECO:0000256" key="2">
    <source>
        <dbReference type="SAM" id="Phobius"/>
    </source>
</evidence>
<feature type="transmembrane region" description="Helical" evidence="2">
    <location>
        <begin position="14"/>
        <end position="33"/>
    </location>
</feature>
<protein>
    <submittedName>
        <fullName evidence="3">Uncharacterized protein</fullName>
    </submittedName>
</protein>
<dbReference type="AlphaFoldDB" id="A0AAV4XVW1"/>
<keyword evidence="2" id="KW-0812">Transmembrane</keyword>
<comment type="caution">
    <text evidence="3">The sequence shown here is derived from an EMBL/GenBank/DDBJ whole genome shotgun (WGS) entry which is preliminary data.</text>
</comment>
<feature type="compositionally biased region" description="Basic and acidic residues" evidence="1">
    <location>
        <begin position="82"/>
        <end position="95"/>
    </location>
</feature>
<proteinExistence type="predicted"/>
<dbReference type="EMBL" id="BPLR01018354">
    <property type="protein sequence ID" value="GIY98889.1"/>
    <property type="molecule type" value="Genomic_DNA"/>
</dbReference>
<feature type="region of interest" description="Disordered" evidence="1">
    <location>
        <begin position="79"/>
        <end position="114"/>
    </location>
</feature>
<evidence type="ECO:0000313" key="3">
    <source>
        <dbReference type="EMBL" id="GIY98889.1"/>
    </source>
</evidence>
<dbReference type="Proteomes" id="UP001054945">
    <property type="component" value="Unassembled WGS sequence"/>
</dbReference>
<keyword evidence="2" id="KW-1133">Transmembrane helix</keyword>
<gene>
    <name evidence="3" type="ORF">CEXT_192781</name>
</gene>